<dbReference type="PANTHER" id="PTHR35450:SF2">
    <property type="entry name" value="REVERSE TRANSCRIPTASE DOMAIN-CONTAINING PROTEIN"/>
    <property type="match status" value="1"/>
</dbReference>
<reference evidence="1 2" key="1">
    <citation type="submission" date="2019-01" db="EMBL/GenBank/DDBJ databases">
        <title>Genomes sequencing and comparative genomics of infectious freshwater microsporidia, Cucumispora dikerogammari and Thelohania contejeani.</title>
        <authorList>
            <person name="Cormier A."/>
            <person name="Giraud I."/>
            <person name="Wattier R."/>
            <person name="Teixeira M."/>
            <person name="Grandjean F."/>
            <person name="Rigaud T."/>
            <person name="Cordaux R."/>
        </authorList>
    </citation>
    <scope>NUCLEOTIDE SEQUENCE [LARGE SCALE GENOMIC DNA]</scope>
    <source>
        <strain evidence="1">T1</strain>
        <tissue evidence="1">Spores</tissue>
    </source>
</reference>
<accession>A0ABQ7HWM6</accession>
<protein>
    <submittedName>
        <fullName evidence="1">Uncharacterized protein</fullName>
    </submittedName>
</protein>
<dbReference type="Proteomes" id="UP001516464">
    <property type="component" value="Unassembled WGS sequence"/>
</dbReference>
<proteinExistence type="predicted"/>
<comment type="caution">
    <text evidence="1">The sequence shown here is derived from an EMBL/GenBank/DDBJ whole genome shotgun (WGS) entry which is preliminary data.</text>
</comment>
<sequence>MRESFEKVKCELLAKVNRLCDSNLNSKNLFKAINKHAISLVNYHIGLQHLEPTDFIKLDHKIRQALIKHKVHLKPRCKERLYLPRTEMGRGLDSVEIKSEYMLLILLDTLKKYKKISSRRAAILKVEEQTTINVLLIR</sequence>
<organism evidence="1 2">
    <name type="scientific">Astathelohania contejeani</name>
    <dbReference type="NCBI Taxonomy" id="164912"/>
    <lineage>
        <taxon>Eukaryota</taxon>
        <taxon>Fungi</taxon>
        <taxon>Fungi incertae sedis</taxon>
        <taxon>Microsporidia</taxon>
        <taxon>Astathelohaniidae</taxon>
        <taxon>Astathelohania</taxon>
    </lineage>
</organism>
<evidence type="ECO:0000313" key="2">
    <source>
        <dbReference type="Proteomes" id="UP001516464"/>
    </source>
</evidence>
<dbReference type="PANTHER" id="PTHR35450">
    <property type="entry name" value="REVERSE TRANSCRIPTASE DOMAIN-CONTAINING PROTEIN"/>
    <property type="match status" value="1"/>
</dbReference>
<name>A0ABQ7HWM6_9MICR</name>
<evidence type="ECO:0000313" key="1">
    <source>
        <dbReference type="EMBL" id="KAF7682575.1"/>
    </source>
</evidence>
<keyword evidence="2" id="KW-1185">Reference proteome</keyword>
<gene>
    <name evidence="1" type="ORF">TCON_2202</name>
</gene>
<dbReference type="EMBL" id="SBIQ01000221">
    <property type="protein sequence ID" value="KAF7682575.1"/>
    <property type="molecule type" value="Genomic_DNA"/>
</dbReference>